<comment type="caution">
    <text evidence="1">The sequence shown here is derived from an EMBL/GenBank/DDBJ whole genome shotgun (WGS) entry which is preliminary data.</text>
</comment>
<gene>
    <name evidence="1" type="ORF">MGAL_10B056807</name>
</gene>
<proteinExistence type="predicted"/>
<reference evidence="1" key="1">
    <citation type="submission" date="2018-11" db="EMBL/GenBank/DDBJ databases">
        <authorList>
            <person name="Alioto T."/>
            <person name="Alioto T."/>
        </authorList>
    </citation>
    <scope>NUCLEOTIDE SEQUENCE</scope>
</reference>
<evidence type="ECO:0000313" key="2">
    <source>
        <dbReference type="Proteomes" id="UP000596742"/>
    </source>
</evidence>
<dbReference type="AlphaFoldDB" id="A0A8B6FYQ1"/>
<sequence>MTPSRNLIHEELHFVKLRMITYTARYTPSLPNYKPAIEQSDADDTKGMIQLMTTRMDRYEQKLDKTK</sequence>
<name>A0A8B6FYQ1_MYTGA</name>
<keyword evidence="2" id="KW-1185">Reference proteome</keyword>
<accession>A0A8B6FYQ1</accession>
<dbReference type="EMBL" id="UYJE01007549">
    <property type="protein sequence ID" value="VDI55881.1"/>
    <property type="molecule type" value="Genomic_DNA"/>
</dbReference>
<protein>
    <submittedName>
        <fullName evidence="1">Uncharacterized protein</fullName>
    </submittedName>
</protein>
<organism evidence="1 2">
    <name type="scientific">Mytilus galloprovincialis</name>
    <name type="common">Mediterranean mussel</name>
    <dbReference type="NCBI Taxonomy" id="29158"/>
    <lineage>
        <taxon>Eukaryota</taxon>
        <taxon>Metazoa</taxon>
        <taxon>Spiralia</taxon>
        <taxon>Lophotrochozoa</taxon>
        <taxon>Mollusca</taxon>
        <taxon>Bivalvia</taxon>
        <taxon>Autobranchia</taxon>
        <taxon>Pteriomorphia</taxon>
        <taxon>Mytilida</taxon>
        <taxon>Mytiloidea</taxon>
        <taxon>Mytilidae</taxon>
        <taxon>Mytilinae</taxon>
        <taxon>Mytilus</taxon>
    </lineage>
</organism>
<dbReference type="Proteomes" id="UP000596742">
    <property type="component" value="Unassembled WGS sequence"/>
</dbReference>
<evidence type="ECO:0000313" key="1">
    <source>
        <dbReference type="EMBL" id="VDI55881.1"/>
    </source>
</evidence>